<keyword evidence="2" id="KW-0805">Transcription regulation</keyword>
<dbReference type="GO" id="GO:0003700">
    <property type="term" value="F:DNA-binding transcription factor activity"/>
    <property type="evidence" value="ECO:0007669"/>
    <property type="project" value="InterPro"/>
</dbReference>
<evidence type="ECO:0000313" key="8">
    <source>
        <dbReference type="Proteomes" id="UP000003704"/>
    </source>
</evidence>
<dbReference type="EMBL" id="AKGD01000001">
    <property type="protein sequence ID" value="EIT71205.1"/>
    <property type="molecule type" value="Genomic_DNA"/>
</dbReference>
<dbReference type="STRING" id="1172194.WQQ_13420"/>
<evidence type="ECO:0000256" key="1">
    <source>
        <dbReference type="ARBA" id="ARBA00009437"/>
    </source>
</evidence>
<dbReference type="Gene3D" id="1.10.10.10">
    <property type="entry name" value="Winged helix-like DNA-binding domain superfamily/Winged helix DNA-binding domain"/>
    <property type="match status" value="1"/>
</dbReference>
<dbReference type="Pfam" id="PF03466">
    <property type="entry name" value="LysR_substrate"/>
    <property type="match status" value="1"/>
</dbReference>
<feature type="domain" description="HTH lysR-type" evidence="6">
    <location>
        <begin position="5"/>
        <end position="62"/>
    </location>
</feature>
<organism evidence="7 8">
    <name type="scientific">Hydrocarboniphaga effusa AP103</name>
    <dbReference type="NCBI Taxonomy" id="1172194"/>
    <lineage>
        <taxon>Bacteria</taxon>
        <taxon>Pseudomonadati</taxon>
        <taxon>Pseudomonadota</taxon>
        <taxon>Gammaproteobacteria</taxon>
        <taxon>Nevskiales</taxon>
        <taxon>Nevskiaceae</taxon>
        <taxon>Hydrocarboniphaga</taxon>
    </lineage>
</organism>
<evidence type="ECO:0000256" key="4">
    <source>
        <dbReference type="ARBA" id="ARBA00023163"/>
    </source>
</evidence>
<dbReference type="InterPro" id="IPR000847">
    <property type="entry name" value="LysR_HTH_N"/>
</dbReference>
<comment type="caution">
    <text evidence="7">The sequence shown here is derived from an EMBL/GenBank/DDBJ whole genome shotgun (WGS) entry which is preliminary data.</text>
</comment>
<evidence type="ECO:0000313" key="7">
    <source>
        <dbReference type="EMBL" id="EIT71205.1"/>
    </source>
</evidence>
<evidence type="ECO:0000259" key="6">
    <source>
        <dbReference type="PROSITE" id="PS50931"/>
    </source>
</evidence>
<protein>
    <recommendedName>
        <fullName evidence="6">HTH lysR-type domain-containing protein</fullName>
    </recommendedName>
</protein>
<dbReference type="Pfam" id="PF00126">
    <property type="entry name" value="HTH_1"/>
    <property type="match status" value="1"/>
</dbReference>
<dbReference type="PROSITE" id="PS50931">
    <property type="entry name" value="HTH_LYSR"/>
    <property type="match status" value="1"/>
</dbReference>
<sequence>MSTPITLRQLEIFLAVAGSGHVTRASQTLHLSQSAASMAIAQLERQLDTPLFERRGRSLKLTERGRLLATEARELLARVQALPTLLSGAGEALRGELRITASQTAGCYLLAPAIAAFARAHPQTRVHCHIGNTAVAVQSLLAHEADVGYVEGRVSQPDIVAMPWRRDRLEIVVGREGPQPRRKLDASQLRKLPWIMREPGSGTRELFDQAVRTAGLDPLPATQTFNDAEAVKEAVIQGFGAACLPVLAIADDLREGRLIALQAPMLTLERQLWRITRRGSFDGAVLSAFETWLQSQQQQQPQSLSARSAATPASPRRPRSARS</sequence>
<evidence type="ECO:0000256" key="2">
    <source>
        <dbReference type="ARBA" id="ARBA00023015"/>
    </source>
</evidence>
<proteinExistence type="inferred from homology"/>
<dbReference type="FunFam" id="1.10.10.10:FF:000001">
    <property type="entry name" value="LysR family transcriptional regulator"/>
    <property type="match status" value="1"/>
</dbReference>
<dbReference type="GO" id="GO:0000976">
    <property type="term" value="F:transcription cis-regulatory region binding"/>
    <property type="evidence" value="ECO:0007669"/>
    <property type="project" value="TreeGrafter"/>
</dbReference>
<dbReference type="AlphaFoldDB" id="I8TBI4"/>
<dbReference type="OrthoDB" id="9808620at2"/>
<dbReference type="InterPro" id="IPR036388">
    <property type="entry name" value="WH-like_DNA-bd_sf"/>
</dbReference>
<keyword evidence="8" id="KW-1185">Reference proteome</keyword>
<feature type="region of interest" description="Disordered" evidence="5">
    <location>
        <begin position="297"/>
        <end position="323"/>
    </location>
</feature>
<gene>
    <name evidence="7" type="ORF">WQQ_13420</name>
</gene>
<dbReference type="PANTHER" id="PTHR30126">
    <property type="entry name" value="HTH-TYPE TRANSCRIPTIONAL REGULATOR"/>
    <property type="match status" value="1"/>
</dbReference>
<accession>I8TBI4</accession>
<dbReference type="SUPFAM" id="SSF53850">
    <property type="entry name" value="Periplasmic binding protein-like II"/>
    <property type="match status" value="1"/>
</dbReference>
<dbReference type="InterPro" id="IPR005119">
    <property type="entry name" value="LysR_subst-bd"/>
</dbReference>
<reference evidence="7 8" key="1">
    <citation type="journal article" date="2012" name="J. Bacteriol.">
        <title>Genome Sequence of n-Alkane-Degrading Hydrocarboniphaga effusa Strain AP103T (ATCC BAA-332T).</title>
        <authorList>
            <person name="Chang H.K."/>
            <person name="Zylstra G.J."/>
            <person name="Chae J.C."/>
        </authorList>
    </citation>
    <scope>NUCLEOTIDE SEQUENCE [LARGE SCALE GENOMIC DNA]</scope>
    <source>
        <strain evidence="7 8">AP103</strain>
    </source>
</reference>
<comment type="similarity">
    <text evidence="1">Belongs to the LysR transcriptional regulatory family.</text>
</comment>
<dbReference type="Gene3D" id="3.40.190.290">
    <property type="match status" value="1"/>
</dbReference>
<name>I8TBI4_9GAMM</name>
<keyword evidence="4" id="KW-0804">Transcription</keyword>
<dbReference type="RefSeq" id="WP_007184296.1">
    <property type="nucleotide sequence ID" value="NZ_AKGD01000001.1"/>
</dbReference>
<dbReference type="PANTHER" id="PTHR30126:SF94">
    <property type="entry name" value="LYSR FAMILY TRANSCRIPTIONAL REGULATOR"/>
    <property type="match status" value="1"/>
</dbReference>
<dbReference type="PRINTS" id="PR00039">
    <property type="entry name" value="HTHLYSR"/>
</dbReference>
<keyword evidence="3" id="KW-0238">DNA-binding</keyword>
<evidence type="ECO:0000256" key="3">
    <source>
        <dbReference type="ARBA" id="ARBA00023125"/>
    </source>
</evidence>
<feature type="compositionally biased region" description="Low complexity" evidence="5">
    <location>
        <begin position="297"/>
        <end position="314"/>
    </location>
</feature>
<dbReference type="SUPFAM" id="SSF46785">
    <property type="entry name" value="Winged helix' DNA-binding domain"/>
    <property type="match status" value="1"/>
</dbReference>
<dbReference type="Proteomes" id="UP000003704">
    <property type="component" value="Unassembled WGS sequence"/>
</dbReference>
<evidence type="ECO:0000256" key="5">
    <source>
        <dbReference type="SAM" id="MobiDB-lite"/>
    </source>
</evidence>
<dbReference type="InterPro" id="IPR036390">
    <property type="entry name" value="WH_DNA-bd_sf"/>
</dbReference>